<dbReference type="RefSeq" id="WP_066620131.1">
    <property type="nucleotide sequence ID" value="NZ_JBHSYQ010000003.1"/>
</dbReference>
<dbReference type="Gene3D" id="3.40.960.10">
    <property type="entry name" value="VSR Endonuclease"/>
    <property type="match status" value="1"/>
</dbReference>
<comment type="caution">
    <text evidence="2">The sequence shown here is derived from an EMBL/GenBank/DDBJ whole genome shotgun (WGS) entry which is preliminary data.</text>
</comment>
<accession>A0ABW2DJD4</accession>
<dbReference type="InterPro" id="IPR011335">
    <property type="entry name" value="Restrct_endonuc-II-like"/>
</dbReference>
<protein>
    <submittedName>
        <fullName evidence="2">Endonuclease domain-containing protein</fullName>
    </submittedName>
</protein>
<keyword evidence="2" id="KW-0540">Nuclease</keyword>
<keyword evidence="2" id="KW-0255">Endonuclease</keyword>
<sequence>MPSNQHYNKKLKPFAKANRADSTKAEVRLWCELLSKRQMGVPFLRQRPIGNYIADFLCKELKLIIEVDGYSHQFKTEEDAKRDKALAELGYTTLRFTDEEAMNDLPNVQRTIEAFIEERKNTHS</sequence>
<name>A0ABW2DJD4_9BACT</name>
<keyword evidence="2" id="KW-0378">Hydrolase</keyword>
<evidence type="ECO:0000313" key="3">
    <source>
        <dbReference type="Proteomes" id="UP001596405"/>
    </source>
</evidence>
<dbReference type="GO" id="GO:0004519">
    <property type="term" value="F:endonuclease activity"/>
    <property type="evidence" value="ECO:0007669"/>
    <property type="project" value="UniProtKB-KW"/>
</dbReference>
<reference evidence="3" key="1">
    <citation type="journal article" date="2019" name="Int. J. Syst. Evol. Microbiol.">
        <title>The Global Catalogue of Microorganisms (GCM) 10K type strain sequencing project: providing services to taxonomists for standard genome sequencing and annotation.</title>
        <authorList>
            <consortium name="The Broad Institute Genomics Platform"/>
            <consortium name="The Broad Institute Genome Sequencing Center for Infectious Disease"/>
            <person name="Wu L."/>
            <person name="Ma J."/>
        </authorList>
    </citation>
    <scope>NUCLEOTIDE SEQUENCE [LARGE SCALE GENOMIC DNA]</scope>
    <source>
        <strain evidence="3">CGMCC 4.7393</strain>
    </source>
</reference>
<dbReference type="InterPro" id="IPR047216">
    <property type="entry name" value="Endonuclease_DUF559_bact"/>
</dbReference>
<keyword evidence="3" id="KW-1185">Reference proteome</keyword>
<dbReference type="EMBL" id="JBHSYQ010000003">
    <property type="protein sequence ID" value="MFC6996356.1"/>
    <property type="molecule type" value="Genomic_DNA"/>
</dbReference>
<proteinExistence type="predicted"/>
<dbReference type="Proteomes" id="UP001596405">
    <property type="component" value="Unassembled WGS sequence"/>
</dbReference>
<dbReference type="SUPFAM" id="SSF52980">
    <property type="entry name" value="Restriction endonuclease-like"/>
    <property type="match status" value="1"/>
</dbReference>
<organism evidence="2 3">
    <name type="scientific">Rufibacter roseus</name>
    <dbReference type="NCBI Taxonomy" id="1567108"/>
    <lineage>
        <taxon>Bacteria</taxon>
        <taxon>Pseudomonadati</taxon>
        <taxon>Bacteroidota</taxon>
        <taxon>Cytophagia</taxon>
        <taxon>Cytophagales</taxon>
        <taxon>Hymenobacteraceae</taxon>
        <taxon>Rufibacter</taxon>
    </lineage>
</organism>
<dbReference type="PANTHER" id="PTHR38590:SF1">
    <property type="entry name" value="BLL0828 PROTEIN"/>
    <property type="match status" value="1"/>
</dbReference>
<dbReference type="InterPro" id="IPR007569">
    <property type="entry name" value="DUF559"/>
</dbReference>
<evidence type="ECO:0000313" key="2">
    <source>
        <dbReference type="EMBL" id="MFC6996356.1"/>
    </source>
</evidence>
<feature type="domain" description="DUF559" evidence="1">
    <location>
        <begin position="10"/>
        <end position="116"/>
    </location>
</feature>
<gene>
    <name evidence="2" type="ORF">ACFQHR_01910</name>
</gene>
<dbReference type="Pfam" id="PF04480">
    <property type="entry name" value="DUF559"/>
    <property type="match status" value="1"/>
</dbReference>
<dbReference type="CDD" id="cd01038">
    <property type="entry name" value="Endonuclease_DUF559"/>
    <property type="match status" value="1"/>
</dbReference>
<evidence type="ECO:0000259" key="1">
    <source>
        <dbReference type="Pfam" id="PF04480"/>
    </source>
</evidence>
<dbReference type="PANTHER" id="PTHR38590">
    <property type="entry name" value="BLL0828 PROTEIN"/>
    <property type="match status" value="1"/>
</dbReference>